<dbReference type="Proteomes" id="UP000438429">
    <property type="component" value="Unassembled WGS sequence"/>
</dbReference>
<name>A0A6A4RY34_SCOMX</name>
<evidence type="ECO:0000313" key="2">
    <source>
        <dbReference type="Proteomes" id="UP000438429"/>
    </source>
</evidence>
<dbReference type="AlphaFoldDB" id="A0A6A4RY34"/>
<gene>
    <name evidence="1" type="ORF">F2P81_020457</name>
</gene>
<dbReference type="EMBL" id="VEVO01000018">
    <property type="protein sequence ID" value="KAF0027716.1"/>
    <property type="molecule type" value="Genomic_DNA"/>
</dbReference>
<sequence length="84" mass="9814">MSDLPRQGETFIREMVRPGYRNEPVLHLRQVDEELVTQPGNMTLIFTKIGDLFSRVQAEDQKILSVLREQINGGNFNFYVSHRH</sequence>
<organism evidence="1 2">
    <name type="scientific">Scophthalmus maximus</name>
    <name type="common">Turbot</name>
    <name type="synonym">Psetta maxima</name>
    <dbReference type="NCBI Taxonomy" id="52904"/>
    <lineage>
        <taxon>Eukaryota</taxon>
        <taxon>Metazoa</taxon>
        <taxon>Chordata</taxon>
        <taxon>Craniata</taxon>
        <taxon>Vertebrata</taxon>
        <taxon>Euteleostomi</taxon>
        <taxon>Actinopterygii</taxon>
        <taxon>Neopterygii</taxon>
        <taxon>Teleostei</taxon>
        <taxon>Neoteleostei</taxon>
        <taxon>Acanthomorphata</taxon>
        <taxon>Carangaria</taxon>
        <taxon>Pleuronectiformes</taxon>
        <taxon>Pleuronectoidei</taxon>
        <taxon>Scophthalmidae</taxon>
        <taxon>Scophthalmus</taxon>
    </lineage>
</organism>
<evidence type="ECO:0000313" key="1">
    <source>
        <dbReference type="EMBL" id="KAF0027716.1"/>
    </source>
</evidence>
<protein>
    <submittedName>
        <fullName evidence="1">Uncharacterized protein</fullName>
    </submittedName>
</protein>
<reference evidence="1 2" key="1">
    <citation type="submission" date="2019-06" db="EMBL/GenBank/DDBJ databases">
        <title>Draft genomes of female and male turbot (Scophthalmus maximus).</title>
        <authorList>
            <person name="Xu H."/>
            <person name="Xu X.-W."/>
            <person name="Shao C."/>
            <person name="Chen S."/>
        </authorList>
    </citation>
    <scope>NUCLEOTIDE SEQUENCE [LARGE SCALE GENOMIC DNA]</scope>
    <source>
        <strain evidence="1">Ysfricsl-2016a</strain>
        <tissue evidence="1">Blood</tissue>
    </source>
</reference>
<comment type="caution">
    <text evidence="1">The sequence shown here is derived from an EMBL/GenBank/DDBJ whole genome shotgun (WGS) entry which is preliminary data.</text>
</comment>
<proteinExistence type="predicted"/>
<accession>A0A6A4RY34</accession>